<evidence type="ECO:0000313" key="2">
    <source>
        <dbReference type="Proteomes" id="UP001187343"/>
    </source>
</evidence>
<name>A0AA88PZW0_9TELE</name>
<keyword evidence="2" id="KW-1185">Reference proteome</keyword>
<accession>A0AA88PZW0</accession>
<proteinExistence type="predicted"/>
<protein>
    <submittedName>
        <fullName evidence="1">Uncharacterized protein</fullName>
    </submittedName>
</protein>
<gene>
    <name evidence="1" type="ORF">Q8A67_011674</name>
</gene>
<organism evidence="1 2">
    <name type="scientific">Cirrhinus molitorella</name>
    <name type="common">mud carp</name>
    <dbReference type="NCBI Taxonomy" id="172907"/>
    <lineage>
        <taxon>Eukaryota</taxon>
        <taxon>Metazoa</taxon>
        <taxon>Chordata</taxon>
        <taxon>Craniata</taxon>
        <taxon>Vertebrata</taxon>
        <taxon>Euteleostomi</taxon>
        <taxon>Actinopterygii</taxon>
        <taxon>Neopterygii</taxon>
        <taxon>Teleostei</taxon>
        <taxon>Ostariophysi</taxon>
        <taxon>Cypriniformes</taxon>
        <taxon>Cyprinidae</taxon>
        <taxon>Labeoninae</taxon>
        <taxon>Labeonini</taxon>
        <taxon>Cirrhinus</taxon>
    </lineage>
</organism>
<dbReference type="EMBL" id="JAUYZG010000011">
    <property type="protein sequence ID" value="KAK2894445.1"/>
    <property type="molecule type" value="Genomic_DNA"/>
</dbReference>
<reference evidence="1" key="1">
    <citation type="submission" date="2023-08" db="EMBL/GenBank/DDBJ databases">
        <title>Chromosome-level Genome Assembly of mud carp (Cirrhinus molitorella).</title>
        <authorList>
            <person name="Liu H."/>
        </authorList>
    </citation>
    <scope>NUCLEOTIDE SEQUENCE</scope>
    <source>
        <strain evidence="1">Prfri</strain>
        <tissue evidence="1">Muscle</tissue>
    </source>
</reference>
<comment type="caution">
    <text evidence="1">The sequence shown here is derived from an EMBL/GenBank/DDBJ whole genome shotgun (WGS) entry which is preliminary data.</text>
</comment>
<dbReference type="AlphaFoldDB" id="A0AA88PZW0"/>
<sequence>MLHLGVDFSFIRPTEYLVHPASVQDRCCDRNKLALSGITDARPLSLSCRRIKQLLISQLSQAVLMSVQSLAVFTGSWQAIPRPRLHRMERRNTP</sequence>
<evidence type="ECO:0000313" key="1">
    <source>
        <dbReference type="EMBL" id="KAK2894445.1"/>
    </source>
</evidence>
<dbReference type="Proteomes" id="UP001187343">
    <property type="component" value="Unassembled WGS sequence"/>
</dbReference>